<feature type="transmembrane region" description="Helical" evidence="6">
    <location>
        <begin position="363"/>
        <end position="382"/>
    </location>
</feature>
<keyword evidence="3 6" id="KW-0812">Transmembrane</keyword>
<keyword evidence="5 6" id="KW-0472">Membrane</keyword>
<dbReference type="OrthoDB" id="9768837at2"/>
<evidence type="ECO:0000313" key="8">
    <source>
        <dbReference type="EMBL" id="PQD95537.1"/>
    </source>
</evidence>
<dbReference type="InterPro" id="IPR051449">
    <property type="entry name" value="ABC-2_transporter_component"/>
</dbReference>
<comment type="caution">
    <text evidence="8">The sequence shown here is derived from an EMBL/GenBank/DDBJ whole genome shotgun (WGS) entry which is preliminary data.</text>
</comment>
<evidence type="ECO:0000259" key="7">
    <source>
        <dbReference type="Pfam" id="PF12698"/>
    </source>
</evidence>
<feature type="transmembrane region" description="Helical" evidence="6">
    <location>
        <begin position="226"/>
        <end position="251"/>
    </location>
</feature>
<dbReference type="EMBL" id="PKOZ01000004">
    <property type="protein sequence ID" value="PQD95537.1"/>
    <property type="molecule type" value="Genomic_DNA"/>
</dbReference>
<dbReference type="RefSeq" id="WP_104849292.1">
    <property type="nucleotide sequence ID" value="NZ_PKOZ01000004.1"/>
</dbReference>
<evidence type="ECO:0000256" key="3">
    <source>
        <dbReference type="ARBA" id="ARBA00022692"/>
    </source>
</evidence>
<feature type="transmembrane region" description="Helical" evidence="6">
    <location>
        <begin position="180"/>
        <end position="205"/>
    </location>
</feature>
<dbReference type="Proteomes" id="UP000239663">
    <property type="component" value="Unassembled WGS sequence"/>
</dbReference>
<name>A0A2S7N0L1_9BACI</name>
<dbReference type="GO" id="GO:0005886">
    <property type="term" value="C:plasma membrane"/>
    <property type="evidence" value="ECO:0007669"/>
    <property type="project" value="UniProtKB-SubCell"/>
</dbReference>
<feature type="transmembrane region" description="Helical" evidence="6">
    <location>
        <begin position="274"/>
        <end position="296"/>
    </location>
</feature>
<protein>
    <recommendedName>
        <fullName evidence="7">ABC-2 type transporter transmembrane domain-containing protein</fullName>
    </recommendedName>
</protein>
<evidence type="ECO:0000313" key="9">
    <source>
        <dbReference type="Proteomes" id="UP000239663"/>
    </source>
</evidence>
<reference evidence="8 9" key="1">
    <citation type="submission" date="2017-12" db="EMBL/GenBank/DDBJ databases">
        <title>Taxonomic description and draft genome of Pradoshia cofamensis Gen. nov., sp. nov., a thermotolerant bacillale isolated from anterior gut of earthworm Eisenia fetida.</title>
        <authorList>
            <person name="Saha T."/>
            <person name="Chakraborty R."/>
        </authorList>
    </citation>
    <scope>NUCLEOTIDE SEQUENCE [LARGE SCALE GENOMIC DNA]</scope>
    <source>
        <strain evidence="8 9">EAG3</strain>
    </source>
</reference>
<accession>A0A2S7N0L1</accession>
<evidence type="ECO:0000256" key="1">
    <source>
        <dbReference type="ARBA" id="ARBA00004651"/>
    </source>
</evidence>
<dbReference type="AlphaFoldDB" id="A0A2S7N0L1"/>
<feature type="transmembrane region" description="Helical" evidence="6">
    <location>
        <begin position="334"/>
        <end position="351"/>
    </location>
</feature>
<evidence type="ECO:0000256" key="2">
    <source>
        <dbReference type="ARBA" id="ARBA00022475"/>
    </source>
</evidence>
<keyword evidence="4 6" id="KW-1133">Transmembrane helix</keyword>
<dbReference type="PANTHER" id="PTHR30294:SF29">
    <property type="entry name" value="MULTIDRUG ABC TRANSPORTER PERMEASE YBHS-RELATED"/>
    <property type="match status" value="1"/>
</dbReference>
<dbReference type="GO" id="GO:0140359">
    <property type="term" value="F:ABC-type transporter activity"/>
    <property type="evidence" value="ECO:0007669"/>
    <property type="project" value="InterPro"/>
</dbReference>
<dbReference type="Pfam" id="PF12698">
    <property type="entry name" value="ABC2_membrane_3"/>
    <property type="match status" value="1"/>
</dbReference>
<feature type="domain" description="ABC-2 type transporter transmembrane" evidence="7">
    <location>
        <begin position="19"/>
        <end position="378"/>
    </location>
</feature>
<organism evidence="8 9">
    <name type="scientific">Pradoshia eiseniae</name>
    <dbReference type="NCBI Taxonomy" id="2064768"/>
    <lineage>
        <taxon>Bacteria</taxon>
        <taxon>Bacillati</taxon>
        <taxon>Bacillota</taxon>
        <taxon>Bacilli</taxon>
        <taxon>Bacillales</taxon>
        <taxon>Bacillaceae</taxon>
        <taxon>Pradoshia</taxon>
    </lineage>
</organism>
<sequence length="411" mass="45010">MSKFWIVAMHTYINKVKSKSFIISTAVILLFIAAFANLDRIIGLFGDEEKPIGIVEDSVDYGSSLQEQLAASGSELQLKVYESEAKANEAAEEGSLAGYLLLSEEDGIPVGIYKAESIANSAESTELQNALQQVQTMIMTKRANITDEQLAAIYTPVNFEVVALNENAKSEDELNQARGLVYIMLFVIYFCVIVYAGMIANEVAIEKSSRVMEILISSVSPIKQMFAKITGIALLTLTQLVIFVAAGYLVFKNNSEVGHVLSYFGFDNVEAKTVIYAVVFTLLGYLLYATMAAFLGSLVSKLEDLQQMILPMTMLVIFGFLIAMSGLSTPEADFITITSFIPFFTPMIMFLRIGMLDIAPLEIAIGILLMLVTIGILAYFGAKVYKGGVLMYGNSSSLKDIKKAIDLTKNK</sequence>
<feature type="transmembrane region" description="Helical" evidence="6">
    <location>
        <begin position="21"/>
        <end position="38"/>
    </location>
</feature>
<evidence type="ECO:0000256" key="4">
    <source>
        <dbReference type="ARBA" id="ARBA00022989"/>
    </source>
</evidence>
<dbReference type="InterPro" id="IPR013525">
    <property type="entry name" value="ABC2_TM"/>
</dbReference>
<feature type="transmembrane region" description="Helical" evidence="6">
    <location>
        <begin position="308"/>
        <end position="328"/>
    </location>
</feature>
<keyword evidence="2" id="KW-1003">Cell membrane</keyword>
<keyword evidence="9" id="KW-1185">Reference proteome</keyword>
<evidence type="ECO:0000256" key="5">
    <source>
        <dbReference type="ARBA" id="ARBA00023136"/>
    </source>
</evidence>
<proteinExistence type="predicted"/>
<evidence type="ECO:0000256" key="6">
    <source>
        <dbReference type="SAM" id="Phobius"/>
    </source>
</evidence>
<gene>
    <name evidence="8" type="ORF">CYL18_09650</name>
</gene>
<comment type="subcellular location">
    <subcellularLocation>
        <location evidence="1">Cell membrane</location>
        <topology evidence="1">Multi-pass membrane protein</topology>
    </subcellularLocation>
</comment>
<dbReference type="PANTHER" id="PTHR30294">
    <property type="entry name" value="MEMBRANE COMPONENT OF ABC TRANSPORTER YHHJ-RELATED"/>
    <property type="match status" value="1"/>
</dbReference>